<proteinExistence type="predicted"/>
<dbReference type="STRING" id="137658.SAMN05216186_102123"/>
<name>A0A1G8V7W5_9PSED</name>
<dbReference type="EMBL" id="FNFD01000002">
    <property type="protein sequence ID" value="SDJ61947.1"/>
    <property type="molecule type" value="Genomic_DNA"/>
</dbReference>
<protein>
    <submittedName>
        <fullName evidence="1">Uncharacterized protein</fullName>
    </submittedName>
</protein>
<reference evidence="1 2" key="1">
    <citation type="submission" date="2016-10" db="EMBL/GenBank/DDBJ databases">
        <authorList>
            <person name="de Groot N.N."/>
        </authorList>
    </citation>
    <scope>NUCLEOTIDE SEQUENCE [LARGE SCALE GENOMIC DNA]</scope>
    <source>
        <strain evidence="1 2">JCM 21544</strain>
    </source>
</reference>
<evidence type="ECO:0000313" key="1">
    <source>
        <dbReference type="EMBL" id="SDJ61947.1"/>
    </source>
</evidence>
<sequence>MGVVVVLIIRLKARWSLHLERKLGEAGKAGIWEFHRSESSYTTDGRTTFRNAALRPAEPKEGQTVEVFICSDSREPEEQWRAVGEGVARYE</sequence>
<keyword evidence="2" id="KW-1185">Reference proteome</keyword>
<dbReference type="AlphaFoldDB" id="A0A1G8V7W5"/>
<evidence type="ECO:0000313" key="2">
    <source>
        <dbReference type="Proteomes" id="UP000198706"/>
    </source>
</evidence>
<accession>A0A1G8V7W5</accession>
<dbReference type="Proteomes" id="UP000198706">
    <property type="component" value="Unassembled WGS sequence"/>
</dbReference>
<gene>
    <name evidence="1" type="ORF">SAMN05216186_102123</name>
</gene>
<organism evidence="1 2">
    <name type="scientific">Pseudomonas indica</name>
    <dbReference type="NCBI Taxonomy" id="137658"/>
    <lineage>
        <taxon>Bacteria</taxon>
        <taxon>Pseudomonadati</taxon>
        <taxon>Pseudomonadota</taxon>
        <taxon>Gammaproteobacteria</taxon>
        <taxon>Pseudomonadales</taxon>
        <taxon>Pseudomonadaceae</taxon>
        <taxon>Pseudomonas</taxon>
    </lineage>
</organism>